<evidence type="ECO:0000313" key="2">
    <source>
        <dbReference type="Proteomes" id="UP000320799"/>
    </source>
</evidence>
<evidence type="ECO:0000313" key="1">
    <source>
        <dbReference type="EMBL" id="QDH83496.1"/>
    </source>
</evidence>
<keyword evidence="2" id="KW-1185">Reference proteome</keyword>
<dbReference type="InterPro" id="IPR045677">
    <property type="entry name" value="DUF6197"/>
</dbReference>
<name>A0A514CSP6_9CAUD</name>
<sequence>MSALTKLKEVRQLLAEPSAWRQDNYAGFRQEDGTISACSTESPNANCFCILGALIRVGVEDGTAKDAVITQAIRFGIDILYPQYCTISEFNDAPGRTHKEVLEVLDVAEQRLQVLGII</sequence>
<dbReference type="Proteomes" id="UP000320799">
    <property type="component" value="Segment"/>
</dbReference>
<protein>
    <submittedName>
        <fullName evidence="1">Uncharacterized protein</fullName>
    </submittedName>
</protein>
<proteinExistence type="predicted"/>
<dbReference type="RefSeq" id="YP_009903677.1">
    <property type="nucleotide sequence ID" value="NC_049849.1"/>
</dbReference>
<dbReference type="KEGG" id="vg:56135953"/>
<dbReference type="GeneID" id="56135953"/>
<organism evidence="1 2">
    <name type="scientific">Achromobacter phage Motura</name>
    <dbReference type="NCBI Taxonomy" id="2591403"/>
    <lineage>
        <taxon>Viruses</taxon>
        <taxon>Duplodnaviria</taxon>
        <taxon>Heunggongvirae</taxon>
        <taxon>Uroviricota</taxon>
        <taxon>Caudoviricetes</taxon>
        <taxon>Moturavirus</taxon>
        <taxon>Moturavirus motura</taxon>
    </lineage>
</organism>
<accession>A0A514CSP6</accession>
<reference evidence="1 2" key="1">
    <citation type="submission" date="2019-06" db="EMBL/GenBank/DDBJ databases">
        <authorList>
            <person name="Kincaid V.D."/>
            <person name="Fuller A."/>
            <person name="Hodges K."/>
            <person name="Bansal M."/>
            <person name="Essig J."/>
            <person name="Johnson A."/>
        </authorList>
    </citation>
    <scope>NUCLEOTIDE SEQUENCE [LARGE SCALE GENOMIC DNA]</scope>
</reference>
<dbReference type="Pfam" id="PF19698">
    <property type="entry name" value="DUF6197"/>
    <property type="match status" value="1"/>
</dbReference>
<dbReference type="EMBL" id="MN094788">
    <property type="protein sequence ID" value="QDH83496.1"/>
    <property type="molecule type" value="Genomic_DNA"/>
</dbReference>